<dbReference type="Proteomes" id="UP000593567">
    <property type="component" value="Unassembled WGS sequence"/>
</dbReference>
<evidence type="ECO:0000259" key="2">
    <source>
        <dbReference type="Pfam" id="PF01966"/>
    </source>
</evidence>
<gene>
    <name evidence="3" type="ORF">EB796_008593</name>
</gene>
<organism evidence="3 4">
    <name type="scientific">Bugula neritina</name>
    <name type="common">Brown bryozoan</name>
    <name type="synonym">Sertularia neritina</name>
    <dbReference type="NCBI Taxonomy" id="10212"/>
    <lineage>
        <taxon>Eukaryota</taxon>
        <taxon>Metazoa</taxon>
        <taxon>Spiralia</taxon>
        <taxon>Lophotrochozoa</taxon>
        <taxon>Bryozoa</taxon>
        <taxon>Gymnolaemata</taxon>
        <taxon>Cheilostomatida</taxon>
        <taxon>Flustrina</taxon>
        <taxon>Buguloidea</taxon>
        <taxon>Bugulidae</taxon>
        <taxon>Bugula</taxon>
    </lineage>
</organism>
<evidence type="ECO:0000313" key="3">
    <source>
        <dbReference type="EMBL" id="KAF6033103.1"/>
    </source>
</evidence>
<evidence type="ECO:0000256" key="1">
    <source>
        <dbReference type="ARBA" id="ARBA00005776"/>
    </source>
</evidence>
<dbReference type="AlphaFoldDB" id="A0A7J7K4J4"/>
<comment type="similarity">
    <text evidence="1">Belongs to the SAMHD1 family.</text>
</comment>
<proteinExistence type="inferred from homology"/>
<dbReference type="GO" id="GO:0008832">
    <property type="term" value="F:dGTPase activity"/>
    <property type="evidence" value="ECO:0007669"/>
    <property type="project" value="TreeGrafter"/>
</dbReference>
<dbReference type="GO" id="GO:0006203">
    <property type="term" value="P:dGTP catabolic process"/>
    <property type="evidence" value="ECO:0007669"/>
    <property type="project" value="TreeGrafter"/>
</dbReference>
<dbReference type="PANTHER" id="PTHR11373:SF4">
    <property type="entry name" value="DEOXYNUCLEOSIDE TRIPHOSPHATE TRIPHOSPHOHYDROLASE SAMHD1"/>
    <property type="match status" value="1"/>
</dbReference>
<dbReference type="InterPro" id="IPR006674">
    <property type="entry name" value="HD_domain"/>
</dbReference>
<dbReference type="SUPFAM" id="SSF109604">
    <property type="entry name" value="HD-domain/PDEase-like"/>
    <property type="match status" value="1"/>
</dbReference>
<evidence type="ECO:0000313" key="4">
    <source>
        <dbReference type="Proteomes" id="UP000593567"/>
    </source>
</evidence>
<dbReference type="CDD" id="cd00077">
    <property type="entry name" value="HDc"/>
    <property type="match status" value="1"/>
</dbReference>
<dbReference type="Pfam" id="PF01966">
    <property type="entry name" value="HD"/>
    <property type="match status" value="1"/>
</dbReference>
<feature type="domain" description="HD" evidence="2">
    <location>
        <begin position="18"/>
        <end position="97"/>
    </location>
</feature>
<name>A0A7J7K4J4_BUGNE</name>
<keyword evidence="4" id="KW-1185">Reference proteome</keyword>
<sequence>MLQLGTLHYVYPGANGTRFDHSLGVYHLAGKVVKFLKEHQPELNISEEDCLCVELAGLCHDLGHGPFSNFFEKLLVPALNPNNGRRWKHTDTSLQILDLIYKTDEHK</sequence>
<protein>
    <submittedName>
        <fullName evidence="3">SAMHD1</fullName>
    </submittedName>
</protein>
<dbReference type="InterPro" id="IPR003607">
    <property type="entry name" value="HD/PDEase_dom"/>
</dbReference>
<comment type="caution">
    <text evidence="3">The sequence shown here is derived from an EMBL/GenBank/DDBJ whole genome shotgun (WGS) entry which is preliminary data.</text>
</comment>
<dbReference type="PANTHER" id="PTHR11373">
    <property type="entry name" value="DEOXYNUCLEOSIDE TRIPHOSPHATE TRIPHOSPHOHYDROLASE"/>
    <property type="match status" value="1"/>
</dbReference>
<dbReference type="EMBL" id="VXIV02001455">
    <property type="protein sequence ID" value="KAF6033103.1"/>
    <property type="molecule type" value="Genomic_DNA"/>
</dbReference>
<dbReference type="OrthoDB" id="9991235at2759"/>
<reference evidence="3" key="1">
    <citation type="submission" date="2020-06" db="EMBL/GenBank/DDBJ databases">
        <title>Draft genome of Bugula neritina, a colonial animal packing powerful symbionts and potential medicines.</title>
        <authorList>
            <person name="Rayko M."/>
        </authorList>
    </citation>
    <scope>NUCLEOTIDE SEQUENCE [LARGE SCALE GENOMIC DNA]</scope>
    <source>
        <strain evidence="3">Kwan_BN1</strain>
    </source>
</reference>
<dbReference type="Gene3D" id="1.10.3210.10">
    <property type="entry name" value="Hypothetical protein af1432"/>
    <property type="match status" value="1"/>
</dbReference>
<dbReference type="InterPro" id="IPR050135">
    <property type="entry name" value="dGTPase-like"/>
</dbReference>
<accession>A0A7J7K4J4</accession>
<dbReference type="GO" id="GO:0005634">
    <property type="term" value="C:nucleus"/>
    <property type="evidence" value="ECO:0007669"/>
    <property type="project" value="TreeGrafter"/>
</dbReference>